<proteinExistence type="predicted"/>
<evidence type="ECO:0000313" key="1">
    <source>
        <dbReference type="EMBL" id="OIJ20962.1"/>
    </source>
</evidence>
<dbReference type="RefSeq" id="WP_071389142.1">
    <property type="nucleotide sequence ID" value="NZ_MLQS01000003.1"/>
</dbReference>
<dbReference type="AlphaFoldDB" id="A0A1S2M813"/>
<dbReference type="EMBL" id="MLQS01000003">
    <property type="protein sequence ID" value="OIJ20962.1"/>
    <property type="molecule type" value="Genomic_DNA"/>
</dbReference>
<name>A0A1S2M813_9BACI</name>
<sequence>MKKFFVLILCIFYLLGIVGCFVNEKEEGLSDRRPMIMVNDKIYMDTGNEIPVEIDASAILGTITSSVKNTEIPTQNGESNFGNVGTQYAFYKEGLVVLLQNEWIFFEEDK</sequence>
<dbReference type="Proteomes" id="UP000180057">
    <property type="component" value="Unassembled WGS sequence"/>
</dbReference>
<accession>A0A1S2M813</accession>
<gene>
    <name evidence="1" type="ORF">BKP45_07630</name>
</gene>
<reference evidence="1 2" key="1">
    <citation type="submission" date="2016-10" db="EMBL/GenBank/DDBJ databases">
        <title>Draft genome sequences of four alkaliphilic bacteria belonging to the Anaerobacillus genus.</title>
        <authorList>
            <person name="Bassil N.M."/>
            <person name="Lloyd J.R."/>
        </authorList>
    </citation>
    <scope>NUCLEOTIDE SEQUENCE [LARGE SCALE GENOMIC DNA]</scope>
    <source>
        <strain evidence="1 2">DSM 22531</strain>
    </source>
</reference>
<dbReference type="OrthoDB" id="1909991at2"/>
<evidence type="ECO:0000313" key="2">
    <source>
        <dbReference type="Proteomes" id="UP000180057"/>
    </source>
</evidence>
<comment type="caution">
    <text evidence="1">The sequence shown here is derived from an EMBL/GenBank/DDBJ whole genome shotgun (WGS) entry which is preliminary data.</text>
</comment>
<dbReference type="PROSITE" id="PS51257">
    <property type="entry name" value="PROKAR_LIPOPROTEIN"/>
    <property type="match status" value="1"/>
</dbReference>
<protein>
    <submittedName>
        <fullName evidence="1">Uncharacterized protein</fullName>
    </submittedName>
</protein>
<keyword evidence="2" id="KW-1185">Reference proteome</keyword>
<organism evidence="1 2">
    <name type="scientific">Anaerobacillus alkalidiazotrophicus</name>
    <dbReference type="NCBI Taxonomy" id="472963"/>
    <lineage>
        <taxon>Bacteria</taxon>
        <taxon>Bacillati</taxon>
        <taxon>Bacillota</taxon>
        <taxon>Bacilli</taxon>
        <taxon>Bacillales</taxon>
        <taxon>Bacillaceae</taxon>
        <taxon>Anaerobacillus</taxon>
    </lineage>
</organism>